<protein>
    <submittedName>
        <fullName evidence="2">10513_t:CDS:1</fullName>
    </submittedName>
</protein>
<organism evidence="2 3">
    <name type="scientific">Ambispora leptoticha</name>
    <dbReference type="NCBI Taxonomy" id="144679"/>
    <lineage>
        <taxon>Eukaryota</taxon>
        <taxon>Fungi</taxon>
        <taxon>Fungi incertae sedis</taxon>
        <taxon>Mucoromycota</taxon>
        <taxon>Glomeromycotina</taxon>
        <taxon>Glomeromycetes</taxon>
        <taxon>Archaeosporales</taxon>
        <taxon>Ambisporaceae</taxon>
        <taxon>Ambispora</taxon>
    </lineage>
</organism>
<reference evidence="2" key="1">
    <citation type="submission" date="2021-06" db="EMBL/GenBank/DDBJ databases">
        <authorList>
            <person name="Kallberg Y."/>
            <person name="Tangrot J."/>
            <person name="Rosling A."/>
        </authorList>
    </citation>
    <scope>NUCLEOTIDE SEQUENCE</scope>
    <source>
        <strain evidence="2">FL130A</strain>
    </source>
</reference>
<comment type="caution">
    <text evidence="2">The sequence shown here is derived from an EMBL/GenBank/DDBJ whole genome shotgun (WGS) entry which is preliminary data.</text>
</comment>
<keyword evidence="3" id="KW-1185">Reference proteome</keyword>
<dbReference type="AlphaFoldDB" id="A0A9N8WBW0"/>
<evidence type="ECO:0000313" key="3">
    <source>
        <dbReference type="Proteomes" id="UP000789508"/>
    </source>
</evidence>
<proteinExistence type="predicted"/>
<dbReference type="Proteomes" id="UP000789508">
    <property type="component" value="Unassembled WGS sequence"/>
</dbReference>
<evidence type="ECO:0000256" key="1">
    <source>
        <dbReference type="SAM" id="MobiDB-lite"/>
    </source>
</evidence>
<feature type="region of interest" description="Disordered" evidence="1">
    <location>
        <begin position="49"/>
        <end position="128"/>
    </location>
</feature>
<name>A0A9N8WBW0_9GLOM</name>
<dbReference type="EMBL" id="CAJVPS010000412">
    <property type="protein sequence ID" value="CAG8484416.1"/>
    <property type="molecule type" value="Genomic_DNA"/>
</dbReference>
<evidence type="ECO:0000313" key="2">
    <source>
        <dbReference type="EMBL" id="CAG8484416.1"/>
    </source>
</evidence>
<feature type="compositionally biased region" description="Acidic residues" evidence="1">
    <location>
        <begin position="49"/>
        <end position="58"/>
    </location>
</feature>
<feature type="compositionally biased region" description="Polar residues" evidence="1">
    <location>
        <begin position="100"/>
        <end position="121"/>
    </location>
</feature>
<accession>A0A9N8WBW0</accession>
<sequence length="137" mass="16266">MKYGKHYQSSVSKILCEKQRKKNFTVLRKYGRIEKEIRNKRFREEYQELEEQINDEEPCDVHAYNDYDDDEDANLYSDNDGKTCGDSSQYSENDDETYEDSSQYSNDNGETYDSNQYSDNDGYSDDEGSQYNFCIIF</sequence>
<gene>
    <name evidence="2" type="ORF">ALEPTO_LOCUS2658</name>
</gene>